<proteinExistence type="predicted"/>
<dbReference type="HOGENOM" id="CLU_1525125_0_0_1"/>
<keyword evidence="2" id="KW-1185">Reference proteome</keyword>
<gene>
    <name evidence="1" type="ORF">EDEG_03941</name>
</gene>
<reference evidence="2" key="2">
    <citation type="submission" date="2015-07" db="EMBL/GenBank/DDBJ databases">
        <title>Contrasting host-pathogen interactions and genome evolution in two generalist and specialist microsporidian pathogens of mosquitoes.</title>
        <authorList>
            <consortium name="The Broad Institute Genomics Platform"/>
            <consortium name="The Broad Institute Genome Sequencing Center for Infectious Disease"/>
            <person name="Cuomo C.A."/>
            <person name="Sanscrainte N.D."/>
            <person name="Goldberg J.M."/>
            <person name="Heiman D."/>
            <person name="Young S."/>
            <person name="Zeng Q."/>
            <person name="Becnel J.J."/>
            <person name="Birren B.W."/>
        </authorList>
    </citation>
    <scope>NUCLEOTIDE SEQUENCE [LARGE SCALE GENOMIC DNA]</scope>
    <source>
        <strain evidence="2">USNM 41457</strain>
    </source>
</reference>
<reference evidence="1 2" key="1">
    <citation type="submission" date="2011-08" db="EMBL/GenBank/DDBJ databases">
        <authorList>
            <person name="Liu Z.J."/>
            <person name="Shi F.L."/>
            <person name="Lu J.Q."/>
            <person name="Li M."/>
            <person name="Wang Z.L."/>
        </authorList>
    </citation>
    <scope>NUCLEOTIDE SEQUENCE [LARGE SCALE GENOMIC DNA]</scope>
    <source>
        <strain evidence="1 2">USNM 41457</strain>
    </source>
</reference>
<comment type="caution">
    <text evidence="1">The sequence shown here is derived from an EMBL/GenBank/DDBJ whole genome shotgun (WGS) entry which is preliminary data.</text>
</comment>
<organism evidence="1 2">
    <name type="scientific">Edhazardia aedis (strain USNM 41457)</name>
    <name type="common">Microsporidian parasite</name>
    <dbReference type="NCBI Taxonomy" id="1003232"/>
    <lineage>
        <taxon>Eukaryota</taxon>
        <taxon>Fungi</taxon>
        <taxon>Fungi incertae sedis</taxon>
        <taxon>Microsporidia</taxon>
        <taxon>Edhazardia</taxon>
    </lineage>
</organism>
<dbReference type="InParanoid" id="J8ZP44"/>
<sequence length="176" mass="20617">MFFRSYLHFFSLFTAIKKLRQATNPDSALMLTGVRDLLNANEQTIKEKMFSATYAKNFNEETQKISQNIHALILEEPANILGLFNVVFLKYLLSIDCGILSYSKSSHIKTLKNYCEHYLAFFEIFVSLTFFSSDLSKNSERTEDIQSFICEITEKREFVKQYFEETQKTHEIKIDL</sequence>
<evidence type="ECO:0000313" key="1">
    <source>
        <dbReference type="EMBL" id="EJW01478.1"/>
    </source>
</evidence>
<dbReference type="VEuPathDB" id="MicrosporidiaDB:EDEG_03941"/>
<evidence type="ECO:0000313" key="2">
    <source>
        <dbReference type="Proteomes" id="UP000003163"/>
    </source>
</evidence>
<accession>J8ZP44</accession>
<dbReference type="EMBL" id="AFBI03000152">
    <property type="protein sequence ID" value="EJW01478.1"/>
    <property type="molecule type" value="Genomic_DNA"/>
</dbReference>
<protein>
    <submittedName>
        <fullName evidence="1">Uncharacterized protein</fullName>
    </submittedName>
</protein>
<dbReference type="AlphaFoldDB" id="J8ZP44"/>
<dbReference type="Proteomes" id="UP000003163">
    <property type="component" value="Unassembled WGS sequence"/>
</dbReference>
<name>J8ZP44_EDHAE</name>